<organism evidence="1">
    <name type="scientific">marine sediment metagenome</name>
    <dbReference type="NCBI Taxonomy" id="412755"/>
    <lineage>
        <taxon>unclassified sequences</taxon>
        <taxon>metagenomes</taxon>
        <taxon>ecological metagenomes</taxon>
    </lineage>
</organism>
<comment type="caution">
    <text evidence="1">The sequence shown here is derived from an EMBL/GenBank/DDBJ whole genome shotgun (WGS) entry which is preliminary data.</text>
</comment>
<accession>A0A0F9EGX7</accession>
<sequence length="72" mass="8065">VIIGGMRNLWGSAFAAAALVFLPEGLRFVGISSTNAANMRQIIYGVALVIMVFKYNKEFILFKEIRKKSLRN</sequence>
<dbReference type="EMBL" id="LAZR01037064">
    <property type="protein sequence ID" value="KKL23198.1"/>
    <property type="molecule type" value="Genomic_DNA"/>
</dbReference>
<gene>
    <name evidence="1" type="ORF">LCGC14_2427790</name>
</gene>
<reference evidence="1" key="1">
    <citation type="journal article" date="2015" name="Nature">
        <title>Complex archaea that bridge the gap between prokaryotes and eukaryotes.</title>
        <authorList>
            <person name="Spang A."/>
            <person name="Saw J.H."/>
            <person name="Jorgensen S.L."/>
            <person name="Zaremba-Niedzwiedzka K."/>
            <person name="Martijn J."/>
            <person name="Lind A.E."/>
            <person name="van Eijk R."/>
            <person name="Schleper C."/>
            <person name="Guy L."/>
            <person name="Ettema T.J."/>
        </authorList>
    </citation>
    <scope>NUCLEOTIDE SEQUENCE</scope>
</reference>
<dbReference type="AlphaFoldDB" id="A0A0F9EGX7"/>
<evidence type="ECO:0000313" key="1">
    <source>
        <dbReference type="EMBL" id="KKL23198.1"/>
    </source>
</evidence>
<proteinExistence type="predicted"/>
<protein>
    <submittedName>
        <fullName evidence="1">Uncharacterized protein</fullName>
    </submittedName>
</protein>
<feature type="non-terminal residue" evidence="1">
    <location>
        <position position="1"/>
    </location>
</feature>
<name>A0A0F9EGX7_9ZZZZ</name>